<evidence type="ECO:0000256" key="7">
    <source>
        <dbReference type="PIRSR" id="PIRSR016020-2"/>
    </source>
</evidence>
<dbReference type="SUPFAM" id="SSF74650">
    <property type="entry name" value="Galactose mutarotase-like"/>
    <property type="match status" value="1"/>
</dbReference>
<keyword evidence="4 5" id="KW-0413">Isomerase</keyword>
<dbReference type="OrthoDB" id="1659429at2759"/>
<feature type="active site" evidence="6">
    <location>
        <position position="293"/>
    </location>
</feature>
<dbReference type="Proteomes" id="UP000053259">
    <property type="component" value="Unassembled WGS sequence"/>
</dbReference>
<dbReference type="GeneID" id="27312700"/>
<dbReference type="InterPro" id="IPR025532">
    <property type="entry name" value="G6P_1-epimerase"/>
</dbReference>
<evidence type="ECO:0000256" key="8">
    <source>
        <dbReference type="SAM" id="MobiDB-lite"/>
    </source>
</evidence>
<dbReference type="STRING" id="253628.A0A0D1YUZ5"/>
<proteinExistence type="inferred from homology"/>
<dbReference type="GO" id="GO:0005975">
    <property type="term" value="P:carbohydrate metabolic process"/>
    <property type="evidence" value="ECO:0007669"/>
    <property type="project" value="InterPro"/>
</dbReference>
<evidence type="ECO:0000256" key="3">
    <source>
        <dbReference type="ARBA" id="ARBA00012083"/>
    </source>
</evidence>
<dbReference type="PIRSF" id="PIRSF016020">
    <property type="entry name" value="PHexose_mutarotase"/>
    <property type="match status" value="1"/>
</dbReference>
<evidence type="ECO:0000256" key="1">
    <source>
        <dbReference type="ARBA" id="ARBA00001096"/>
    </source>
</evidence>
<dbReference type="InterPro" id="IPR014718">
    <property type="entry name" value="GH-type_carb-bd"/>
</dbReference>
<feature type="active site" evidence="6">
    <location>
        <position position="188"/>
    </location>
</feature>
<dbReference type="Pfam" id="PF01263">
    <property type="entry name" value="Aldose_epim"/>
    <property type="match status" value="1"/>
</dbReference>
<dbReference type="EMBL" id="KN847541">
    <property type="protein sequence ID" value="KIW04467.1"/>
    <property type="molecule type" value="Genomic_DNA"/>
</dbReference>
<dbReference type="InterPro" id="IPR011013">
    <property type="entry name" value="Gal_mutarotase_sf_dom"/>
</dbReference>
<gene>
    <name evidence="9" type="ORF">PV09_04727</name>
</gene>
<comment type="function">
    <text evidence="5">Catalyzes the interconversion between the alpha and beta anomers from at least three hexose 6-phosphate sugars (Glc6P, Gal6P, and Man6P).</text>
</comment>
<dbReference type="InParanoid" id="A0A0D1YUZ5"/>
<evidence type="ECO:0000256" key="4">
    <source>
        <dbReference type="ARBA" id="ARBA00023235"/>
    </source>
</evidence>
<dbReference type="HOGENOM" id="CLU_048345_2_0_1"/>
<organism evidence="9 10">
    <name type="scientific">Verruconis gallopava</name>
    <dbReference type="NCBI Taxonomy" id="253628"/>
    <lineage>
        <taxon>Eukaryota</taxon>
        <taxon>Fungi</taxon>
        <taxon>Dikarya</taxon>
        <taxon>Ascomycota</taxon>
        <taxon>Pezizomycotina</taxon>
        <taxon>Dothideomycetes</taxon>
        <taxon>Pleosporomycetidae</taxon>
        <taxon>Venturiales</taxon>
        <taxon>Sympoventuriaceae</taxon>
        <taxon>Verruconis</taxon>
    </lineage>
</organism>
<dbReference type="GO" id="GO:0005737">
    <property type="term" value="C:cytoplasm"/>
    <property type="evidence" value="ECO:0007669"/>
    <property type="project" value="TreeGrafter"/>
</dbReference>
<dbReference type="FunCoup" id="A0A0D1YUZ5">
    <property type="interactions" value="276"/>
</dbReference>
<dbReference type="VEuPathDB" id="FungiDB:PV09_04727"/>
<dbReference type="Gene3D" id="2.70.98.10">
    <property type="match status" value="1"/>
</dbReference>
<dbReference type="InterPro" id="IPR008183">
    <property type="entry name" value="Aldose_1/G6P_1-epimerase"/>
</dbReference>
<evidence type="ECO:0000313" key="10">
    <source>
        <dbReference type="Proteomes" id="UP000053259"/>
    </source>
</evidence>
<dbReference type="AlphaFoldDB" id="A0A0D1YUZ5"/>
<feature type="binding site" evidence="7">
    <location>
        <position position="78"/>
    </location>
    <ligand>
        <name>substrate</name>
    </ligand>
</feature>
<feature type="binding site" evidence="7">
    <location>
        <position position="107"/>
    </location>
    <ligand>
        <name>substrate</name>
    </ligand>
</feature>
<feature type="region of interest" description="Disordered" evidence="8">
    <location>
        <begin position="1"/>
        <end position="25"/>
    </location>
</feature>
<sequence>MVERAKKPSAIPISPTSNTPQPVVDISEDGGRVTARLPTGESVEVLLHGATVISWKCGGQENLWLSDAAVLDGSKPVRGGIPVVFPVFGPPPKDHATSALPQHGLARNVRWEFLGKSTSESDVVKGSDDSVKLDFGLYSTAVPEELRKKWPYDFGLVYSVTLSRDSLQTVMQVRNEGKEAFEFQILLHTYLRIDDITTTTVNGLGSATYTDKVLNATQHQQTTPTVSVTGEIDRVYHNLKQSTTSVLAAGKPRFDVIRDNMNDTVVWNPWIEKAKGMGDFEPKDGYKKMICIEAGAVSEWTKLDAGEGWEGGQVIKALL</sequence>
<dbReference type="CDD" id="cd09020">
    <property type="entry name" value="D-hex-6-P-epi_like"/>
    <property type="match status" value="1"/>
</dbReference>
<evidence type="ECO:0000256" key="6">
    <source>
        <dbReference type="PIRSR" id="PIRSR016020-1"/>
    </source>
</evidence>
<dbReference type="PANTHER" id="PTHR11122">
    <property type="entry name" value="APOSPORY-ASSOCIATED PROTEIN C-RELATED"/>
    <property type="match status" value="1"/>
</dbReference>
<dbReference type="PANTHER" id="PTHR11122:SF13">
    <property type="entry name" value="GLUCOSE-6-PHOSPHATE 1-EPIMERASE"/>
    <property type="match status" value="1"/>
</dbReference>
<accession>A0A0D1YUZ5</accession>
<reference evidence="9 10" key="1">
    <citation type="submission" date="2015-01" db="EMBL/GenBank/DDBJ databases">
        <title>The Genome Sequence of Ochroconis gallopava CBS43764.</title>
        <authorList>
            <consortium name="The Broad Institute Genomics Platform"/>
            <person name="Cuomo C."/>
            <person name="de Hoog S."/>
            <person name="Gorbushina A."/>
            <person name="Stielow B."/>
            <person name="Teixiera M."/>
            <person name="Abouelleil A."/>
            <person name="Chapman S.B."/>
            <person name="Priest M."/>
            <person name="Young S.K."/>
            <person name="Wortman J."/>
            <person name="Nusbaum C."/>
            <person name="Birren B."/>
        </authorList>
    </citation>
    <scope>NUCLEOTIDE SEQUENCE [LARGE SCALE GENOMIC DNA]</scope>
    <source>
        <strain evidence="9 10">CBS 43764</strain>
    </source>
</reference>
<evidence type="ECO:0000256" key="2">
    <source>
        <dbReference type="ARBA" id="ARBA00005866"/>
    </source>
</evidence>
<feature type="binding site" evidence="7">
    <location>
        <position position="102"/>
    </location>
    <ligand>
        <name>substrate</name>
    </ligand>
</feature>
<dbReference type="RefSeq" id="XP_016214336.1">
    <property type="nucleotide sequence ID" value="XM_016358134.1"/>
</dbReference>
<keyword evidence="10" id="KW-1185">Reference proteome</keyword>
<dbReference type="EC" id="5.1.3.15" evidence="3 5"/>
<protein>
    <recommendedName>
        <fullName evidence="3 5">Glucose-6-phosphate 1-epimerase</fullName>
        <ecNumber evidence="3 5">5.1.3.15</ecNumber>
    </recommendedName>
</protein>
<name>A0A0D1YUZ5_9PEZI</name>
<dbReference type="GO" id="GO:0047938">
    <property type="term" value="F:glucose-6-phosphate 1-epimerase activity"/>
    <property type="evidence" value="ECO:0007669"/>
    <property type="project" value="UniProtKB-UniRule"/>
</dbReference>
<dbReference type="GO" id="GO:0030246">
    <property type="term" value="F:carbohydrate binding"/>
    <property type="evidence" value="ECO:0007669"/>
    <property type="project" value="UniProtKB-UniRule"/>
</dbReference>
<comment type="similarity">
    <text evidence="2 5">Belongs to the glucose-6-phosphate 1-epimerase family.</text>
</comment>
<evidence type="ECO:0000256" key="5">
    <source>
        <dbReference type="PIRNR" id="PIRNR016020"/>
    </source>
</evidence>
<evidence type="ECO:0000313" key="9">
    <source>
        <dbReference type="EMBL" id="KIW04467.1"/>
    </source>
</evidence>
<comment type="catalytic activity">
    <reaction evidence="1">
        <text>alpha-D-glucose 6-phosphate = beta-D-glucose 6-phosphate</text>
        <dbReference type="Rhea" id="RHEA:16249"/>
        <dbReference type="ChEBI" id="CHEBI:58225"/>
        <dbReference type="ChEBI" id="CHEBI:58247"/>
        <dbReference type="EC" id="5.1.3.15"/>
    </reaction>
</comment>